<proteinExistence type="predicted"/>
<evidence type="ECO:0000313" key="2">
    <source>
        <dbReference type="Proteomes" id="UP001558613"/>
    </source>
</evidence>
<protein>
    <submittedName>
        <fullName evidence="1">Uncharacterized protein</fullName>
    </submittedName>
</protein>
<keyword evidence="2" id="KW-1185">Reference proteome</keyword>
<dbReference type="Proteomes" id="UP001558613">
    <property type="component" value="Unassembled WGS sequence"/>
</dbReference>
<organism evidence="1 2">
    <name type="scientific">Cirrhinus molitorella</name>
    <name type="common">mud carp</name>
    <dbReference type="NCBI Taxonomy" id="172907"/>
    <lineage>
        <taxon>Eukaryota</taxon>
        <taxon>Metazoa</taxon>
        <taxon>Chordata</taxon>
        <taxon>Craniata</taxon>
        <taxon>Vertebrata</taxon>
        <taxon>Euteleostomi</taxon>
        <taxon>Actinopterygii</taxon>
        <taxon>Neopterygii</taxon>
        <taxon>Teleostei</taxon>
        <taxon>Ostariophysi</taxon>
        <taxon>Cypriniformes</taxon>
        <taxon>Cyprinidae</taxon>
        <taxon>Labeoninae</taxon>
        <taxon>Labeonini</taxon>
        <taxon>Cirrhinus</taxon>
    </lineage>
</organism>
<sequence>MIICQCVYGTVSDRQGKGPPSGQDARSRVFRLGPGLRTPASRTNPGLIYTINELKLCCVTPSLSLRLVRMRAHFYISCCADNVNWTAAGVKLYGLCLGVHEMDQRL</sequence>
<gene>
    <name evidence="1" type="ORF">QQF64_032772</name>
</gene>
<accession>A0ABR3MS10</accession>
<name>A0ABR3MS10_9TELE</name>
<evidence type="ECO:0000313" key="1">
    <source>
        <dbReference type="EMBL" id="KAL1267409.1"/>
    </source>
</evidence>
<dbReference type="EMBL" id="JAYMGO010000009">
    <property type="protein sequence ID" value="KAL1267409.1"/>
    <property type="molecule type" value="Genomic_DNA"/>
</dbReference>
<reference evidence="1 2" key="1">
    <citation type="submission" date="2023-09" db="EMBL/GenBank/DDBJ databases">
        <authorList>
            <person name="Wang M."/>
        </authorList>
    </citation>
    <scope>NUCLEOTIDE SEQUENCE [LARGE SCALE GENOMIC DNA]</scope>
    <source>
        <strain evidence="1">GT-2023</strain>
        <tissue evidence="1">Liver</tissue>
    </source>
</reference>
<comment type="caution">
    <text evidence="1">The sequence shown here is derived from an EMBL/GenBank/DDBJ whole genome shotgun (WGS) entry which is preliminary data.</text>
</comment>